<organism evidence="1 2">
    <name type="scientific">Linum tenue</name>
    <dbReference type="NCBI Taxonomy" id="586396"/>
    <lineage>
        <taxon>Eukaryota</taxon>
        <taxon>Viridiplantae</taxon>
        <taxon>Streptophyta</taxon>
        <taxon>Embryophyta</taxon>
        <taxon>Tracheophyta</taxon>
        <taxon>Spermatophyta</taxon>
        <taxon>Magnoliopsida</taxon>
        <taxon>eudicotyledons</taxon>
        <taxon>Gunneridae</taxon>
        <taxon>Pentapetalae</taxon>
        <taxon>rosids</taxon>
        <taxon>fabids</taxon>
        <taxon>Malpighiales</taxon>
        <taxon>Linaceae</taxon>
        <taxon>Linum</taxon>
    </lineage>
</organism>
<keyword evidence="2" id="KW-1185">Reference proteome</keyword>
<reference evidence="1" key="1">
    <citation type="submission" date="2022-08" db="EMBL/GenBank/DDBJ databases">
        <authorList>
            <person name="Gutierrez-Valencia J."/>
        </authorList>
    </citation>
    <scope>NUCLEOTIDE SEQUENCE</scope>
</reference>
<proteinExistence type="predicted"/>
<comment type="caution">
    <text evidence="1">The sequence shown here is derived from an EMBL/GenBank/DDBJ whole genome shotgun (WGS) entry which is preliminary data.</text>
</comment>
<protein>
    <submittedName>
        <fullName evidence="1">Uncharacterized protein</fullName>
    </submittedName>
</protein>
<name>A0AAV0NYM2_9ROSI</name>
<sequence length="12" mass="1346">MPNLQESLLVSD</sequence>
<gene>
    <name evidence="1" type="ORF">LITE_LOCUS35966</name>
</gene>
<dbReference type="Proteomes" id="UP001154282">
    <property type="component" value="Unassembled WGS sequence"/>
</dbReference>
<dbReference type="EMBL" id="CAMGYJ010000008">
    <property type="protein sequence ID" value="CAI0463948.1"/>
    <property type="molecule type" value="Genomic_DNA"/>
</dbReference>
<evidence type="ECO:0000313" key="2">
    <source>
        <dbReference type="Proteomes" id="UP001154282"/>
    </source>
</evidence>
<accession>A0AAV0NYM2</accession>
<evidence type="ECO:0000313" key="1">
    <source>
        <dbReference type="EMBL" id="CAI0463948.1"/>
    </source>
</evidence>